<comment type="caution">
    <text evidence="2">The sequence shown here is derived from an EMBL/GenBank/DDBJ whole genome shotgun (WGS) entry which is preliminary data.</text>
</comment>
<feature type="transmembrane region" description="Helical" evidence="1">
    <location>
        <begin position="198"/>
        <end position="224"/>
    </location>
</feature>
<dbReference type="Proteomes" id="UP000321328">
    <property type="component" value="Unassembled WGS sequence"/>
</dbReference>
<evidence type="ECO:0008006" key="4">
    <source>
        <dbReference type="Google" id="ProtNLM"/>
    </source>
</evidence>
<feature type="transmembrane region" description="Helical" evidence="1">
    <location>
        <begin position="230"/>
        <end position="251"/>
    </location>
</feature>
<proteinExistence type="predicted"/>
<protein>
    <recommendedName>
        <fullName evidence="4">Metal-binding protein</fullName>
    </recommendedName>
</protein>
<keyword evidence="3" id="KW-1185">Reference proteome</keyword>
<dbReference type="InterPro" id="IPR018688">
    <property type="entry name" value="PpoB2-like"/>
</dbReference>
<feature type="transmembrane region" description="Helical" evidence="1">
    <location>
        <begin position="139"/>
        <end position="156"/>
    </location>
</feature>
<evidence type="ECO:0000313" key="2">
    <source>
        <dbReference type="EMBL" id="GEL17394.1"/>
    </source>
</evidence>
<evidence type="ECO:0000256" key="1">
    <source>
        <dbReference type="SAM" id="Phobius"/>
    </source>
</evidence>
<evidence type="ECO:0000313" key="3">
    <source>
        <dbReference type="Proteomes" id="UP000321328"/>
    </source>
</evidence>
<dbReference type="STRING" id="1123024.GCA_000423625_02715"/>
<feature type="transmembrane region" description="Helical" evidence="1">
    <location>
        <begin position="18"/>
        <end position="37"/>
    </location>
</feature>
<organism evidence="2 3">
    <name type="scientific">Pseudonocardia asaccharolytica DSM 44247 = NBRC 16224</name>
    <dbReference type="NCBI Taxonomy" id="1123024"/>
    <lineage>
        <taxon>Bacteria</taxon>
        <taxon>Bacillati</taxon>
        <taxon>Actinomycetota</taxon>
        <taxon>Actinomycetes</taxon>
        <taxon>Pseudonocardiales</taxon>
        <taxon>Pseudonocardiaceae</taxon>
        <taxon>Pseudonocardia</taxon>
    </lineage>
</organism>
<reference evidence="2 3" key="1">
    <citation type="submission" date="2019-07" db="EMBL/GenBank/DDBJ databases">
        <title>Whole genome shotgun sequence of Pseudonocardia asaccharolytica NBRC 16224.</title>
        <authorList>
            <person name="Hosoyama A."/>
            <person name="Uohara A."/>
            <person name="Ohji S."/>
            <person name="Ichikawa N."/>
        </authorList>
    </citation>
    <scope>NUCLEOTIDE SEQUENCE [LARGE SCALE GENOMIC DNA]</scope>
    <source>
        <strain evidence="2 3">NBRC 16224</strain>
    </source>
</reference>
<feature type="transmembrane region" description="Helical" evidence="1">
    <location>
        <begin position="57"/>
        <end position="78"/>
    </location>
</feature>
<dbReference type="AlphaFoldDB" id="A0A511D1H4"/>
<sequence length="268" mass="28499">MVDQAQASYRERLRDPGVMLWAVAAVCWAALLVPILVGGLGGHDHLLGDSTLPVPAALLVFAGSWLVMIGAMMLPTTVPMVRLFTVVSARQPRPAAARAAFLAGYLALWMAFALVALAAATGIQAVVARWPWLDARPQWVLAGVLAIAGAFQFSPLKQRCLTQCRDPKAFLYLHYRRGARGGWALGLRHGLSCLGCCWALMLVMFGAGVGNLLVMVVLTAVMVAEKNTRWGKWIAAPVGVVLLFAAAAVALDGIGAPATGGHEHMQVR</sequence>
<dbReference type="RefSeq" id="WP_147200960.1">
    <property type="nucleotide sequence ID" value="NZ_AUII01000011.1"/>
</dbReference>
<gene>
    <name evidence="2" type="ORF">PA7_12310</name>
</gene>
<name>A0A511D1H4_9PSEU</name>
<keyword evidence="1" id="KW-1133">Transmembrane helix</keyword>
<dbReference type="EMBL" id="BJVI01000008">
    <property type="protein sequence ID" value="GEL17394.1"/>
    <property type="molecule type" value="Genomic_DNA"/>
</dbReference>
<feature type="transmembrane region" description="Helical" evidence="1">
    <location>
        <begin position="99"/>
        <end position="127"/>
    </location>
</feature>
<accession>A0A511D1H4</accession>
<dbReference type="OrthoDB" id="164118at2"/>
<dbReference type="Pfam" id="PF09948">
    <property type="entry name" value="PpoB2"/>
    <property type="match status" value="1"/>
</dbReference>
<keyword evidence="1" id="KW-0812">Transmembrane</keyword>
<keyword evidence="1" id="KW-0472">Membrane</keyword>